<dbReference type="InterPro" id="IPR026971">
    <property type="entry name" value="CND1/NCAPD3"/>
</dbReference>
<protein>
    <recommendedName>
        <fullName evidence="5">Condensin complex subunit 1 C-terminal domain-containing protein</fullName>
    </recommendedName>
</protein>
<sequence length="1307" mass="148820">MAPPHVHMLLNQLPRYFDPELTIERIDSICAGEEQAPASSSSRSRSRRATTASDDSDDGSDSSAEDGDQRGGVLDLRDCGMIRKAVEDSNTLLELLSDICMETRKLRLKAGVFDQYDNWQYLSKKMDVGQFLAFIYGLVCLAEYDPTEAINRRLATAAVKAYLVLLGTPGQKQTAVFNESVLLKCLDIFKLADLLLDPIFEDYLKVERFDFVTRLLMEYVQIMDEIQLLLKCMTLKSCDSIKAQLINGLKTALNYAMKHAKNRSVAENVAEKVFETLEAICLPEHDDHNDCAKTIQLVLNRTAMFYKLEYKNYPACFQMYNFFLKMLDQYPKDTPEVLTVFVKSVLTNPPKVFSRAEDYAYLSDIAVKYETAMYSKCNVSIVPYLKDIEGHTEATTRVNIVDFLGKLAVTDCTVDWEVFKAEISDVPREVQMIEILYNKLIDKTSTVKLKAFQCLLKILQNGNKVMKQIIKDTFFCATADEDEKSYLQMNDVEELYRTAELELGISRNAFNFNLSSNQSSPCKPPDDSNPAESQSAKFVSSVKGIEKIETMLRSLMDVIYEATLSPTSSIRRIALSCLECIVELNRNRIDDPVFEYVVVKLAKDPVMLMRRTTLNVLNQLLSRYPSHLPLIRIWSRCLLLFLDDPDQKLKESALESLKCNVFDNICRFEDSSSSRIFTPWMIVRSILVLGKINVLKAAVDSWIQKSILTQKNLMIIESHIFTVNCSEAWIILSIIANKMKSRNPDVVIKTMNEILQADVYNSPICLQYILCVIKAWLEDFTHAGLNHLFKILSDLLRTGSTTISLVSDVYSLCCAIKEKSDGTVDETWIRSIRDSTAEYLLHYHSHYTSFHMSNERYLISLLVYAETSTDLNDKPNERIMTILLHYLKRVAEDEKLISLQTDQNRKICVTIVVLSRFGLRDGSLASTIIADFNKILKFKNIHESIICTLITSFSDLCKRHTSLVDSSIKTVILQLSSSYMTVRSVALNNLNELILQDYVKMRGRVLLNILKLIVDENCQIAAQALYVIQLYVHSKNEKLLKVSLLECVYVFNNYLQHAESDMFPASEVDNEPCDLAGNEPEAFSKRNLIYDFFVDNIDDLSLLKLLKNVNKINAQLSQQKYVECHAGAGTLIDLLYVFTKMVLVKDRDKARLAKAAASAANDEDAPPVPIEEGPSPTKKSRVKMALQQSEQEMVTIVEKMIAVYHGFEQQVRSYIARVDPALDKIAEERLHELALAMARKFRSLVEFAKPMEFWRGMIRTVDSLDHREGPSPRKGKRKKKARGKDNSESDEDDEEDEMGDDEDEMND</sequence>
<evidence type="ECO:0000256" key="2">
    <source>
        <dbReference type="SAM" id="MobiDB-lite"/>
    </source>
</evidence>
<dbReference type="InterPro" id="IPR011989">
    <property type="entry name" value="ARM-like"/>
</dbReference>
<organism evidence="3 4">
    <name type="scientific">Aedes albopictus</name>
    <name type="common">Asian tiger mosquito</name>
    <name type="synonym">Stegomyia albopicta</name>
    <dbReference type="NCBI Taxonomy" id="7160"/>
    <lineage>
        <taxon>Eukaryota</taxon>
        <taxon>Metazoa</taxon>
        <taxon>Ecdysozoa</taxon>
        <taxon>Arthropoda</taxon>
        <taxon>Hexapoda</taxon>
        <taxon>Insecta</taxon>
        <taxon>Pterygota</taxon>
        <taxon>Neoptera</taxon>
        <taxon>Endopterygota</taxon>
        <taxon>Diptera</taxon>
        <taxon>Nematocera</taxon>
        <taxon>Culicoidea</taxon>
        <taxon>Culicidae</taxon>
        <taxon>Culicinae</taxon>
        <taxon>Aedini</taxon>
        <taxon>Aedes</taxon>
        <taxon>Stegomyia</taxon>
    </lineage>
</organism>
<dbReference type="RefSeq" id="XP_029721015.2">
    <property type="nucleotide sequence ID" value="XM_029865155.2"/>
</dbReference>
<proteinExistence type="predicted"/>
<feature type="region of interest" description="Disordered" evidence="2">
    <location>
        <begin position="1157"/>
        <end position="1179"/>
    </location>
</feature>
<name>A0ABM1XZI7_AEDAL</name>
<dbReference type="PANTHER" id="PTHR14222">
    <property type="entry name" value="CONDENSIN"/>
    <property type="match status" value="1"/>
</dbReference>
<feature type="compositionally biased region" description="Low complexity" evidence="2">
    <location>
        <begin position="38"/>
        <end position="53"/>
    </location>
</feature>
<dbReference type="Gene3D" id="1.25.10.10">
    <property type="entry name" value="Leucine-rich Repeat Variant"/>
    <property type="match status" value="1"/>
</dbReference>
<reference evidence="3" key="2">
    <citation type="submission" date="2025-05" db="UniProtKB">
        <authorList>
            <consortium name="EnsemblMetazoa"/>
        </authorList>
    </citation>
    <scope>IDENTIFICATION</scope>
    <source>
        <strain evidence="3">Foshan</strain>
    </source>
</reference>
<accession>A0ABM1XZI7</accession>
<evidence type="ECO:0000256" key="1">
    <source>
        <dbReference type="ARBA" id="ARBA00023067"/>
    </source>
</evidence>
<dbReference type="EnsemblMetazoa" id="AALFPA23_004301.R5187">
    <property type="protein sequence ID" value="AALFPA23_004301.P5187"/>
    <property type="gene ID" value="AALFPA23_004301"/>
</dbReference>
<keyword evidence="4" id="KW-1185">Reference proteome</keyword>
<keyword evidence="1" id="KW-0226">DNA condensation</keyword>
<evidence type="ECO:0000313" key="4">
    <source>
        <dbReference type="Proteomes" id="UP000069940"/>
    </source>
</evidence>
<dbReference type="SUPFAM" id="SSF48371">
    <property type="entry name" value="ARM repeat"/>
    <property type="match status" value="1"/>
</dbReference>
<dbReference type="InterPro" id="IPR016024">
    <property type="entry name" value="ARM-type_fold"/>
</dbReference>
<evidence type="ECO:0008006" key="5">
    <source>
        <dbReference type="Google" id="ProtNLM"/>
    </source>
</evidence>
<evidence type="ECO:0000313" key="3">
    <source>
        <dbReference type="EnsemblMetazoa" id="AALFPA23_004301.P5187"/>
    </source>
</evidence>
<reference evidence="4" key="1">
    <citation type="journal article" date="2015" name="Proc. Natl. Acad. Sci. U.S.A.">
        <title>Genome sequence of the Asian Tiger mosquito, Aedes albopictus, reveals insights into its biology, genetics, and evolution.</title>
        <authorList>
            <person name="Chen X.G."/>
            <person name="Jiang X."/>
            <person name="Gu J."/>
            <person name="Xu M."/>
            <person name="Wu Y."/>
            <person name="Deng Y."/>
            <person name="Zhang C."/>
            <person name="Bonizzoni M."/>
            <person name="Dermauw W."/>
            <person name="Vontas J."/>
            <person name="Armbruster P."/>
            <person name="Huang X."/>
            <person name="Yang Y."/>
            <person name="Zhang H."/>
            <person name="He W."/>
            <person name="Peng H."/>
            <person name="Liu Y."/>
            <person name="Wu K."/>
            <person name="Chen J."/>
            <person name="Lirakis M."/>
            <person name="Topalis P."/>
            <person name="Van Leeuwen T."/>
            <person name="Hall A.B."/>
            <person name="Jiang X."/>
            <person name="Thorpe C."/>
            <person name="Mueller R.L."/>
            <person name="Sun C."/>
            <person name="Waterhouse R.M."/>
            <person name="Yan G."/>
            <person name="Tu Z.J."/>
            <person name="Fang X."/>
            <person name="James A.A."/>
        </authorList>
    </citation>
    <scope>NUCLEOTIDE SEQUENCE [LARGE SCALE GENOMIC DNA]</scope>
    <source>
        <strain evidence="4">Foshan</strain>
    </source>
</reference>
<feature type="compositionally biased region" description="Acidic residues" evidence="2">
    <location>
        <begin position="54"/>
        <end position="66"/>
    </location>
</feature>
<feature type="region of interest" description="Disordered" evidence="2">
    <location>
        <begin position="516"/>
        <end position="535"/>
    </location>
</feature>
<feature type="region of interest" description="Disordered" evidence="2">
    <location>
        <begin position="1264"/>
        <end position="1307"/>
    </location>
</feature>
<feature type="compositionally biased region" description="Acidic residues" evidence="2">
    <location>
        <begin position="1288"/>
        <end position="1307"/>
    </location>
</feature>
<feature type="region of interest" description="Disordered" evidence="2">
    <location>
        <begin position="32"/>
        <end position="72"/>
    </location>
</feature>
<feature type="compositionally biased region" description="Basic residues" evidence="2">
    <location>
        <begin position="1273"/>
        <end position="1282"/>
    </location>
</feature>
<dbReference type="Proteomes" id="UP000069940">
    <property type="component" value="Unassembled WGS sequence"/>
</dbReference>
<dbReference type="PANTHER" id="PTHR14222:SF1">
    <property type="entry name" value="CONDENSIN-2 COMPLEX SUBUNIT D3"/>
    <property type="match status" value="1"/>
</dbReference>
<dbReference type="GeneID" id="109412035"/>